<accession>A0AAV5T821</accession>
<dbReference type="Proteomes" id="UP001432027">
    <property type="component" value="Unassembled WGS sequence"/>
</dbReference>
<protein>
    <submittedName>
        <fullName evidence="1">Uncharacterized protein</fullName>
    </submittedName>
</protein>
<dbReference type="AlphaFoldDB" id="A0AAV5T821"/>
<proteinExistence type="predicted"/>
<gene>
    <name evidence="1" type="ORF">PENTCL1PPCAC_13415</name>
</gene>
<organism evidence="1 2">
    <name type="scientific">Pristionchus entomophagus</name>
    <dbReference type="NCBI Taxonomy" id="358040"/>
    <lineage>
        <taxon>Eukaryota</taxon>
        <taxon>Metazoa</taxon>
        <taxon>Ecdysozoa</taxon>
        <taxon>Nematoda</taxon>
        <taxon>Chromadorea</taxon>
        <taxon>Rhabditida</taxon>
        <taxon>Rhabditina</taxon>
        <taxon>Diplogasteromorpha</taxon>
        <taxon>Diplogasteroidea</taxon>
        <taxon>Neodiplogasteridae</taxon>
        <taxon>Pristionchus</taxon>
    </lineage>
</organism>
<evidence type="ECO:0000313" key="2">
    <source>
        <dbReference type="Proteomes" id="UP001432027"/>
    </source>
</evidence>
<feature type="non-terminal residue" evidence="1">
    <location>
        <position position="79"/>
    </location>
</feature>
<comment type="caution">
    <text evidence="1">The sequence shown here is derived from an EMBL/GenBank/DDBJ whole genome shotgun (WGS) entry which is preliminary data.</text>
</comment>
<dbReference type="EMBL" id="BTSX01000003">
    <property type="protein sequence ID" value="GMS91240.1"/>
    <property type="molecule type" value="Genomic_DNA"/>
</dbReference>
<evidence type="ECO:0000313" key="1">
    <source>
        <dbReference type="EMBL" id="GMS91240.1"/>
    </source>
</evidence>
<sequence>RCTLRILYRVRCYSNASADLCHRPQISALCPQNRRGHRGFHCYFTIETEALLHSVCLHDNLFVCLHRPLHIVDNCVGRS</sequence>
<reference evidence="1" key="1">
    <citation type="submission" date="2023-10" db="EMBL/GenBank/DDBJ databases">
        <title>Genome assembly of Pristionchus species.</title>
        <authorList>
            <person name="Yoshida K."/>
            <person name="Sommer R.J."/>
        </authorList>
    </citation>
    <scope>NUCLEOTIDE SEQUENCE</scope>
    <source>
        <strain evidence="1">RS0144</strain>
    </source>
</reference>
<feature type="non-terminal residue" evidence="1">
    <location>
        <position position="1"/>
    </location>
</feature>
<name>A0AAV5T821_9BILA</name>
<keyword evidence="2" id="KW-1185">Reference proteome</keyword>